<feature type="region of interest" description="Disordered" evidence="1">
    <location>
        <begin position="29"/>
        <end position="63"/>
    </location>
</feature>
<dbReference type="RefSeq" id="WP_337694827.1">
    <property type="nucleotide sequence ID" value="NZ_JBBEGN010000004.1"/>
</dbReference>
<evidence type="ECO:0000313" key="4">
    <source>
        <dbReference type="Proteomes" id="UP001385809"/>
    </source>
</evidence>
<keyword evidence="4" id="KW-1185">Reference proteome</keyword>
<name>A0ABU8MNE9_9PSEU</name>
<feature type="compositionally biased region" description="Basic and acidic residues" evidence="1">
    <location>
        <begin position="31"/>
        <end position="53"/>
    </location>
</feature>
<feature type="signal peptide" evidence="2">
    <location>
        <begin position="1"/>
        <end position="27"/>
    </location>
</feature>
<evidence type="ECO:0000313" key="3">
    <source>
        <dbReference type="EMBL" id="MEJ2868215.1"/>
    </source>
</evidence>
<gene>
    <name evidence="3" type="ORF">WCD74_10590</name>
</gene>
<proteinExistence type="predicted"/>
<dbReference type="Proteomes" id="UP001385809">
    <property type="component" value="Unassembled WGS sequence"/>
</dbReference>
<reference evidence="3 4" key="1">
    <citation type="submission" date="2024-03" db="EMBL/GenBank/DDBJ databases">
        <title>Actinomycetospora sp. OC33-EN08, a novel actinomycete isolated from wild orchid (Aerides multiflora).</title>
        <authorList>
            <person name="Suriyachadkun C."/>
        </authorList>
    </citation>
    <scope>NUCLEOTIDE SEQUENCE [LARGE SCALE GENOMIC DNA]</scope>
    <source>
        <strain evidence="3 4">OC33-EN08</strain>
    </source>
</reference>
<comment type="caution">
    <text evidence="3">The sequence shown here is derived from an EMBL/GenBank/DDBJ whole genome shotgun (WGS) entry which is preliminary data.</text>
</comment>
<organism evidence="3 4">
    <name type="scientific">Actinomycetospora aurantiaca</name>
    <dbReference type="NCBI Taxonomy" id="3129233"/>
    <lineage>
        <taxon>Bacteria</taxon>
        <taxon>Bacillati</taxon>
        <taxon>Actinomycetota</taxon>
        <taxon>Actinomycetes</taxon>
        <taxon>Pseudonocardiales</taxon>
        <taxon>Pseudonocardiaceae</taxon>
        <taxon>Actinomycetospora</taxon>
    </lineage>
</organism>
<evidence type="ECO:0008006" key="5">
    <source>
        <dbReference type="Google" id="ProtNLM"/>
    </source>
</evidence>
<feature type="chain" id="PRO_5046237851" description="Secreted protein" evidence="2">
    <location>
        <begin position="28"/>
        <end position="135"/>
    </location>
</feature>
<evidence type="ECO:0000256" key="2">
    <source>
        <dbReference type="SAM" id="SignalP"/>
    </source>
</evidence>
<sequence>MSMLRKTVLTTAIIGAGLASTTGAAFAGDCPEGHEKSHSSSHDSHGTSHEGSKDGCTNAVDAHNSNGSGDVLGGIITGGSQNISPSNVCGNFSNNQFLSNNNVALFGDVQNGDNTEITTEDTKTKDVTIVKSIMG</sequence>
<keyword evidence="2" id="KW-0732">Signal</keyword>
<accession>A0ABU8MNE9</accession>
<dbReference type="EMBL" id="JBBEGN010000004">
    <property type="protein sequence ID" value="MEJ2868215.1"/>
    <property type="molecule type" value="Genomic_DNA"/>
</dbReference>
<protein>
    <recommendedName>
        <fullName evidence="5">Secreted protein</fullName>
    </recommendedName>
</protein>
<evidence type="ECO:0000256" key="1">
    <source>
        <dbReference type="SAM" id="MobiDB-lite"/>
    </source>
</evidence>